<dbReference type="Pfam" id="PF24596">
    <property type="entry name" value="DUF7620"/>
    <property type="match status" value="1"/>
</dbReference>
<keyword evidence="3" id="KW-1185">Reference proteome</keyword>
<dbReference type="EMBL" id="KU998233">
    <property type="protein sequence ID" value="ANA85233.1"/>
    <property type="molecule type" value="Genomic_DNA"/>
</dbReference>
<protein>
    <submittedName>
        <fullName evidence="2">Uncharacterized protein</fullName>
    </submittedName>
</protein>
<evidence type="ECO:0000256" key="1">
    <source>
        <dbReference type="SAM" id="MobiDB-lite"/>
    </source>
</evidence>
<accession>A0A161HSP8</accession>
<reference evidence="3" key="1">
    <citation type="submission" date="2016-03" db="EMBL/GenBank/DDBJ databases">
        <authorList>
            <person name="Ploux O."/>
        </authorList>
    </citation>
    <scope>NUCLEOTIDE SEQUENCE [LARGE SCALE GENOMIC DNA]</scope>
</reference>
<dbReference type="RefSeq" id="YP_009276552.1">
    <property type="nucleotide sequence ID" value="NC_030942.1"/>
</dbReference>
<dbReference type="InterPro" id="IPR056037">
    <property type="entry name" value="DUF7620"/>
</dbReference>
<evidence type="ECO:0000313" key="2">
    <source>
        <dbReference type="EMBL" id="ANA85233.1"/>
    </source>
</evidence>
<dbReference type="Proteomes" id="UP000202279">
    <property type="component" value="Segment"/>
</dbReference>
<dbReference type="GeneID" id="28802870"/>
<feature type="region of interest" description="Disordered" evidence="1">
    <location>
        <begin position="1"/>
        <end position="40"/>
    </location>
</feature>
<sequence length="64" mass="7280">MWGKKCKGASAQEIDARSKRNARSAEEARSESARLADTARPVQQALRDQLERNHWAELIFGRLN</sequence>
<feature type="compositionally biased region" description="Basic and acidic residues" evidence="1">
    <location>
        <begin position="14"/>
        <end position="34"/>
    </location>
</feature>
<name>A0A161HSP8_9CAUD</name>
<dbReference type="KEGG" id="vg:28802870"/>
<evidence type="ECO:0000313" key="3">
    <source>
        <dbReference type="Proteomes" id="UP000202279"/>
    </source>
</evidence>
<gene>
    <name evidence="2" type="primary">25</name>
    <name evidence="2" type="ORF">PBI_BRITBRAT_25</name>
</gene>
<organism evidence="2 3">
    <name type="scientific">Gordonia phage BritBrat</name>
    <dbReference type="NCBI Taxonomy" id="1838064"/>
    <lineage>
        <taxon>Viruses</taxon>
        <taxon>Duplodnaviria</taxon>
        <taxon>Heunggongvirae</taxon>
        <taxon>Uroviricota</taxon>
        <taxon>Caudoviricetes</taxon>
        <taxon>Britbratvirus</taxon>
        <taxon>Britbratvirus britbrat</taxon>
    </lineage>
</organism>
<proteinExistence type="predicted"/>